<name>D2V9N4_NAEGR</name>
<evidence type="ECO:0000313" key="5">
    <source>
        <dbReference type="Proteomes" id="UP000006671"/>
    </source>
</evidence>
<dbReference type="PANTHER" id="PTHR12532">
    <property type="entry name" value="TRANSLATIONAL ACTIVATOR OF CYTOCHROME C OXIDASE 1"/>
    <property type="match status" value="1"/>
</dbReference>
<dbReference type="Pfam" id="PF01709">
    <property type="entry name" value="Transcrip_reg"/>
    <property type="match status" value="1"/>
</dbReference>
<evidence type="ECO:0000313" key="4">
    <source>
        <dbReference type="EMBL" id="EFC46614.1"/>
    </source>
</evidence>
<dbReference type="InterPro" id="IPR049083">
    <property type="entry name" value="TACO1_YebC_N"/>
</dbReference>
<dbReference type="Gene3D" id="3.30.70.980">
    <property type="match status" value="2"/>
</dbReference>
<dbReference type="InterPro" id="IPR026564">
    <property type="entry name" value="Transcrip_reg_TACO1-like_dom3"/>
</dbReference>
<dbReference type="GeneID" id="8848711"/>
<dbReference type="InterPro" id="IPR029072">
    <property type="entry name" value="YebC-like"/>
</dbReference>
<dbReference type="InterPro" id="IPR048300">
    <property type="entry name" value="TACO1_YebC-like_2nd/3rd_dom"/>
</dbReference>
<sequence length="249" mass="28018">MKIYTKLSREIKTCVQLGGAGSDNLRLRLCLEKARKNNVPKHIVDGAIKSGLNEKDANMEYIGYEGYGAGGVAVLVDSLTENKNRTAQQVRTLFSLHKGQLGTSVQWCFEKKGVVNFTIPMSHSKMDIIYDNLFEKVSDMDGVEDLKIEPTQNDMEKEFLECSLFCSPESVHNLKSLLDTEKTNIEKGMNITIQNITCEIGQVPTSFIEITDPEVAESIQNLIEKLNDHDDVQNVYHNALFNIPEEQDE</sequence>
<dbReference type="RefSeq" id="XP_002679358.1">
    <property type="nucleotide sequence ID" value="XM_002679312.1"/>
</dbReference>
<dbReference type="PANTHER" id="PTHR12532:SF0">
    <property type="entry name" value="TRANSLATIONAL ACTIVATOR OF CYTOCHROME C OXIDASE 1"/>
    <property type="match status" value="1"/>
</dbReference>
<dbReference type="VEuPathDB" id="AmoebaDB:NAEGRDRAFT_47737"/>
<accession>D2V9N4</accession>
<dbReference type="InParanoid" id="D2V9N4"/>
<dbReference type="KEGG" id="ngr:NAEGRDRAFT_47737"/>
<dbReference type="STRING" id="5762.D2V9N4"/>
<dbReference type="Pfam" id="PF20772">
    <property type="entry name" value="TACO1_YebC_N"/>
    <property type="match status" value="1"/>
</dbReference>
<dbReference type="OrthoDB" id="2017544at2759"/>
<dbReference type="AlphaFoldDB" id="D2V9N4"/>
<comment type="similarity">
    <text evidence="1">Belongs to the TACO1 family.</text>
</comment>
<feature type="domain" description="TACO1/YebC-like second and third" evidence="2">
    <location>
        <begin position="60"/>
        <end position="239"/>
    </location>
</feature>
<dbReference type="EMBL" id="GG738858">
    <property type="protein sequence ID" value="EFC46614.1"/>
    <property type="molecule type" value="Genomic_DNA"/>
</dbReference>
<protein>
    <submittedName>
        <fullName evidence="4">Predicted protein</fullName>
    </submittedName>
</protein>
<keyword evidence="5" id="KW-1185">Reference proteome</keyword>
<dbReference type="eggNOG" id="KOG2972">
    <property type="taxonomic scope" value="Eukaryota"/>
</dbReference>
<dbReference type="InterPro" id="IPR017856">
    <property type="entry name" value="Integrase-like_N"/>
</dbReference>
<evidence type="ECO:0000259" key="3">
    <source>
        <dbReference type="Pfam" id="PF20772"/>
    </source>
</evidence>
<dbReference type="FunCoup" id="D2V9N4">
    <property type="interactions" value="171"/>
</dbReference>
<dbReference type="Gene3D" id="1.10.10.200">
    <property type="match status" value="1"/>
</dbReference>
<feature type="domain" description="TACO1/YebC-like N-terminal" evidence="3">
    <location>
        <begin position="2"/>
        <end position="52"/>
    </location>
</feature>
<evidence type="ECO:0000256" key="1">
    <source>
        <dbReference type="ARBA" id="ARBA00008724"/>
    </source>
</evidence>
<dbReference type="OMA" id="FGPGGCM"/>
<dbReference type="InterPro" id="IPR002876">
    <property type="entry name" value="Transcrip_reg_TACO1-like"/>
</dbReference>
<dbReference type="Proteomes" id="UP000006671">
    <property type="component" value="Unassembled WGS sequence"/>
</dbReference>
<proteinExistence type="inferred from homology"/>
<gene>
    <name evidence="4" type="ORF">NAEGRDRAFT_47737</name>
</gene>
<evidence type="ECO:0000259" key="2">
    <source>
        <dbReference type="Pfam" id="PF01709"/>
    </source>
</evidence>
<reference evidence="4 5" key="1">
    <citation type="journal article" date="2010" name="Cell">
        <title>The genome of Naegleria gruberi illuminates early eukaryotic versatility.</title>
        <authorList>
            <person name="Fritz-Laylin L.K."/>
            <person name="Prochnik S.E."/>
            <person name="Ginger M.L."/>
            <person name="Dacks J.B."/>
            <person name="Carpenter M.L."/>
            <person name="Field M.C."/>
            <person name="Kuo A."/>
            <person name="Paredez A."/>
            <person name="Chapman J."/>
            <person name="Pham J."/>
            <person name="Shu S."/>
            <person name="Neupane R."/>
            <person name="Cipriano M."/>
            <person name="Mancuso J."/>
            <person name="Tu H."/>
            <person name="Salamov A."/>
            <person name="Lindquist E."/>
            <person name="Shapiro H."/>
            <person name="Lucas S."/>
            <person name="Grigoriev I.V."/>
            <person name="Cande W.Z."/>
            <person name="Fulton C."/>
            <person name="Rokhsar D.S."/>
            <person name="Dawson S.C."/>
        </authorList>
    </citation>
    <scope>NUCLEOTIDE SEQUENCE [LARGE SCALE GENOMIC DNA]</scope>
    <source>
        <strain evidence="4 5">NEG-M</strain>
    </source>
</reference>
<dbReference type="SUPFAM" id="SSF75625">
    <property type="entry name" value="YebC-like"/>
    <property type="match status" value="1"/>
</dbReference>
<dbReference type="GO" id="GO:0005829">
    <property type="term" value="C:cytosol"/>
    <property type="evidence" value="ECO:0007669"/>
    <property type="project" value="TreeGrafter"/>
</dbReference>
<organism evidence="5">
    <name type="scientific">Naegleria gruberi</name>
    <name type="common">Amoeba</name>
    <dbReference type="NCBI Taxonomy" id="5762"/>
    <lineage>
        <taxon>Eukaryota</taxon>
        <taxon>Discoba</taxon>
        <taxon>Heterolobosea</taxon>
        <taxon>Tetramitia</taxon>
        <taxon>Eutetramitia</taxon>
        <taxon>Vahlkampfiidae</taxon>
        <taxon>Naegleria</taxon>
    </lineage>
</organism>